<name>A0A2A6BX89_PRIPA</name>
<dbReference type="Proteomes" id="UP000005239">
    <property type="component" value="Unassembled WGS sequence"/>
</dbReference>
<evidence type="ECO:0000313" key="1">
    <source>
        <dbReference type="EnsemblMetazoa" id="PPA42584.1"/>
    </source>
</evidence>
<gene>
    <name evidence="1" type="primary">WBGene00280953</name>
</gene>
<organism evidence="1 2">
    <name type="scientific">Pristionchus pacificus</name>
    <name type="common">Parasitic nematode worm</name>
    <dbReference type="NCBI Taxonomy" id="54126"/>
    <lineage>
        <taxon>Eukaryota</taxon>
        <taxon>Metazoa</taxon>
        <taxon>Ecdysozoa</taxon>
        <taxon>Nematoda</taxon>
        <taxon>Chromadorea</taxon>
        <taxon>Rhabditida</taxon>
        <taxon>Rhabditina</taxon>
        <taxon>Diplogasteromorpha</taxon>
        <taxon>Diplogasteroidea</taxon>
        <taxon>Neodiplogasteridae</taxon>
        <taxon>Pristionchus</taxon>
    </lineage>
</organism>
<evidence type="ECO:0000313" key="2">
    <source>
        <dbReference type="Proteomes" id="UP000005239"/>
    </source>
</evidence>
<dbReference type="EnsemblMetazoa" id="PPA42584.1">
    <property type="protein sequence ID" value="PPA42584.1"/>
    <property type="gene ID" value="WBGene00280953"/>
</dbReference>
<reference evidence="2" key="1">
    <citation type="journal article" date="2008" name="Nat. Genet.">
        <title>The Pristionchus pacificus genome provides a unique perspective on nematode lifestyle and parasitism.</title>
        <authorList>
            <person name="Dieterich C."/>
            <person name="Clifton S.W."/>
            <person name="Schuster L.N."/>
            <person name="Chinwalla A."/>
            <person name="Delehaunty K."/>
            <person name="Dinkelacker I."/>
            <person name="Fulton L."/>
            <person name="Fulton R."/>
            <person name="Godfrey J."/>
            <person name="Minx P."/>
            <person name="Mitreva M."/>
            <person name="Roeseler W."/>
            <person name="Tian H."/>
            <person name="Witte H."/>
            <person name="Yang S.P."/>
            <person name="Wilson R.K."/>
            <person name="Sommer R.J."/>
        </authorList>
    </citation>
    <scope>NUCLEOTIDE SEQUENCE [LARGE SCALE GENOMIC DNA]</scope>
    <source>
        <strain evidence="2">PS312</strain>
    </source>
</reference>
<protein>
    <submittedName>
        <fullName evidence="1">Uncharacterized protein</fullName>
    </submittedName>
</protein>
<accession>A0A8R1Z0K8</accession>
<dbReference type="AlphaFoldDB" id="A0A2A6BX89"/>
<sequence>MKFYPGSHTHLILAISVAEIFYETCFRRDVAWSQRNFFEQNQYVHRHQHPLEPRKTFFYCAGPLRICPILTQTASYDY</sequence>
<proteinExistence type="predicted"/>
<reference evidence="1" key="2">
    <citation type="submission" date="2022-06" db="UniProtKB">
        <authorList>
            <consortium name="EnsemblMetazoa"/>
        </authorList>
    </citation>
    <scope>IDENTIFICATION</scope>
    <source>
        <strain evidence="1">PS312</strain>
    </source>
</reference>
<keyword evidence="2" id="KW-1185">Reference proteome</keyword>
<accession>A0A2A6BX89</accession>